<name>A0A3R8LNS7_9BURK</name>
<dbReference type="RefSeq" id="WP_125095622.1">
    <property type="nucleotide sequence ID" value="NZ_RRUE01000002.1"/>
</dbReference>
<sequence>MKDKLYDDVMAEVFRDDPALAVESLNTLLEEGCTQGELLVILRQLAQAQGGISQISARAGLNEKSLYRTLSGQGNPRLSSLNAILHALGLRLAVVPLAHTPHPENAPQTSPADAAAVAA</sequence>
<accession>A0A3R8LNS7</accession>
<dbReference type="PANTHER" id="PTHR40275:SF1">
    <property type="entry name" value="SSL7038 PROTEIN"/>
    <property type="match status" value="1"/>
</dbReference>
<dbReference type="EMBL" id="RRUE01000002">
    <property type="protein sequence ID" value="RRN43410.1"/>
    <property type="molecule type" value="Genomic_DNA"/>
</dbReference>
<dbReference type="OrthoDB" id="9798416at2"/>
<protein>
    <submittedName>
        <fullName evidence="2">Addiction module antidote protein</fullName>
    </submittedName>
</protein>
<feature type="region of interest" description="Disordered" evidence="1">
    <location>
        <begin position="100"/>
        <end position="119"/>
    </location>
</feature>
<dbReference type="Proteomes" id="UP000270261">
    <property type="component" value="Unassembled WGS sequence"/>
</dbReference>
<comment type="caution">
    <text evidence="2">The sequence shown here is derived from an EMBL/GenBank/DDBJ whole genome shotgun (WGS) entry which is preliminary data.</text>
</comment>
<reference evidence="2 3" key="1">
    <citation type="submission" date="2018-11" db="EMBL/GenBank/DDBJ databases">
        <title>Genome sequencing of Lautropia sp. KCOM 2505 (= ChDC F240).</title>
        <authorList>
            <person name="Kook J.-K."/>
            <person name="Park S.-N."/>
            <person name="Lim Y.K."/>
        </authorList>
    </citation>
    <scope>NUCLEOTIDE SEQUENCE [LARGE SCALE GENOMIC DNA]</scope>
    <source>
        <strain evidence="2 3">KCOM 2505</strain>
    </source>
</reference>
<evidence type="ECO:0000313" key="3">
    <source>
        <dbReference type="Proteomes" id="UP000270261"/>
    </source>
</evidence>
<organism evidence="2 3">
    <name type="scientific">Lautropia dentalis</name>
    <dbReference type="NCBI Taxonomy" id="2490857"/>
    <lineage>
        <taxon>Bacteria</taxon>
        <taxon>Pseudomonadati</taxon>
        <taxon>Pseudomonadota</taxon>
        <taxon>Betaproteobacteria</taxon>
        <taxon>Burkholderiales</taxon>
        <taxon>Burkholderiaceae</taxon>
        <taxon>Lautropia</taxon>
    </lineage>
</organism>
<dbReference type="AlphaFoldDB" id="A0A3R8LNS7"/>
<evidence type="ECO:0000313" key="2">
    <source>
        <dbReference type="EMBL" id="RRN43410.1"/>
    </source>
</evidence>
<dbReference type="Pfam" id="PF21716">
    <property type="entry name" value="dnstrm_HI1420"/>
    <property type="match status" value="1"/>
</dbReference>
<dbReference type="SUPFAM" id="SSF47413">
    <property type="entry name" value="lambda repressor-like DNA-binding domains"/>
    <property type="match status" value="1"/>
</dbReference>
<evidence type="ECO:0000256" key="1">
    <source>
        <dbReference type="SAM" id="MobiDB-lite"/>
    </source>
</evidence>
<keyword evidence="3" id="KW-1185">Reference proteome</keyword>
<proteinExistence type="predicted"/>
<dbReference type="PANTHER" id="PTHR40275">
    <property type="entry name" value="SSL7038 PROTEIN"/>
    <property type="match status" value="1"/>
</dbReference>
<dbReference type="InterPro" id="IPR010982">
    <property type="entry name" value="Lambda_DNA-bd_dom_sf"/>
</dbReference>
<gene>
    <name evidence="2" type="ORF">EHV23_08025</name>
</gene>
<dbReference type="GO" id="GO:0003677">
    <property type="term" value="F:DNA binding"/>
    <property type="evidence" value="ECO:0007669"/>
    <property type="project" value="InterPro"/>
</dbReference>
<dbReference type="InterPro" id="IPR014057">
    <property type="entry name" value="HI1420"/>
</dbReference>